<dbReference type="AlphaFoldDB" id="A0A5J6SST9"/>
<dbReference type="InterPro" id="IPR050807">
    <property type="entry name" value="TransReg_Diox_bact_type"/>
</dbReference>
<dbReference type="EMBL" id="CP031223">
    <property type="protein sequence ID" value="QFG00523.1"/>
    <property type="molecule type" value="Genomic_DNA"/>
</dbReference>
<dbReference type="GO" id="GO:0005829">
    <property type="term" value="C:cytosol"/>
    <property type="evidence" value="ECO:0007669"/>
    <property type="project" value="TreeGrafter"/>
</dbReference>
<dbReference type="PANTHER" id="PTHR46797">
    <property type="entry name" value="HTH-TYPE TRANSCRIPTIONAL REGULATOR"/>
    <property type="match status" value="1"/>
</dbReference>
<dbReference type="InterPro" id="IPR011990">
    <property type="entry name" value="TPR-like_helical_dom_sf"/>
</dbReference>
<dbReference type="Gene3D" id="1.25.40.10">
    <property type="entry name" value="Tetratricopeptide repeat domain"/>
    <property type="match status" value="1"/>
</dbReference>
<dbReference type="Proteomes" id="UP000325517">
    <property type="component" value="Chromosome"/>
</dbReference>
<dbReference type="PROSITE" id="PS50943">
    <property type="entry name" value="HTH_CROC1"/>
    <property type="match status" value="1"/>
</dbReference>
<dbReference type="Pfam" id="PF12844">
    <property type="entry name" value="HTH_19"/>
    <property type="match status" value="1"/>
</dbReference>
<dbReference type="InterPro" id="IPR001387">
    <property type="entry name" value="Cro/C1-type_HTH"/>
</dbReference>
<protein>
    <submittedName>
        <fullName evidence="3">XRE family transcriptional regulator</fullName>
    </submittedName>
</protein>
<keyword evidence="1" id="KW-0238">DNA-binding</keyword>
<dbReference type="PANTHER" id="PTHR46797:SF1">
    <property type="entry name" value="METHYLPHOSPHONATE SYNTHASE"/>
    <property type="match status" value="1"/>
</dbReference>
<proteinExistence type="predicted"/>
<organism evidence="3 4">
    <name type="scientific">Psychrobacillus glaciei</name>
    <dbReference type="NCBI Taxonomy" id="2283160"/>
    <lineage>
        <taxon>Bacteria</taxon>
        <taxon>Bacillati</taxon>
        <taxon>Bacillota</taxon>
        <taxon>Bacilli</taxon>
        <taxon>Bacillales</taxon>
        <taxon>Bacillaceae</taxon>
        <taxon>Psychrobacillus</taxon>
    </lineage>
</organism>
<dbReference type="RefSeq" id="WP_151701402.1">
    <property type="nucleotide sequence ID" value="NZ_CP031223.1"/>
</dbReference>
<dbReference type="SUPFAM" id="SSF48452">
    <property type="entry name" value="TPR-like"/>
    <property type="match status" value="1"/>
</dbReference>
<sequence length="408" mass="47574">MSTIGERIRKLRKQQKVTLEALAGTGLTKGMLSLIENNKANPSIESLNYIADRLHVDVTELLEEISGNELREVLEKAELLFNTKYDELTTEYEQLIDLVKPYVPKLTQGYEAARLLEMYSRCLSFTKQMGSETLLNRAATIYEQMNLTAKRGDIGTFLAGIKFNNHEYQEALNILLAERAELEVNPLWIDPLSRLDYDYLESVLYFAVGKYEDAIRVMENAIEYSNKNKTFYRIDNLYRLAAAHAMMTEDEKKKDYYLQKLHSYSEFAEDKDAKVFIYFAEIHYLSSYKKMYQEANHLYNTVFTKDMVNKLFTPFFLLEKGKILYGLNQFTAAIEKLKVVVIPEILHHPIDLSIFYEKDAYIALCYLALNQKEKALDYAKIALDNINEMPDTPYKKFIEETYEKVKRD</sequence>
<dbReference type="GO" id="GO:0003677">
    <property type="term" value="F:DNA binding"/>
    <property type="evidence" value="ECO:0007669"/>
    <property type="project" value="UniProtKB-KW"/>
</dbReference>
<dbReference type="SMART" id="SM00530">
    <property type="entry name" value="HTH_XRE"/>
    <property type="match status" value="1"/>
</dbReference>
<dbReference type="CDD" id="cd00093">
    <property type="entry name" value="HTH_XRE"/>
    <property type="match status" value="1"/>
</dbReference>
<dbReference type="SUPFAM" id="SSF47413">
    <property type="entry name" value="lambda repressor-like DNA-binding domains"/>
    <property type="match status" value="1"/>
</dbReference>
<gene>
    <name evidence="3" type="ORF">PB01_17970</name>
</gene>
<reference evidence="3 4" key="1">
    <citation type="submission" date="2018-07" db="EMBL/GenBank/DDBJ databases">
        <title>Complete genome sequence of Psychrobacillus sp. PB01, isolated from iceberg, and comparative genome analysis of Psychrobacillus strains.</title>
        <authorList>
            <person name="Lee P.C."/>
        </authorList>
    </citation>
    <scope>NUCLEOTIDE SEQUENCE [LARGE SCALE GENOMIC DNA]</scope>
    <source>
        <strain evidence="3 4">PB01</strain>
    </source>
</reference>
<evidence type="ECO:0000313" key="3">
    <source>
        <dbReference type="EMBL" id="QFG00523.1"/>
    </source>
</evidence>
<evidence type="ECO:0000256" key="1">
    <source>
        <dbReference type="ARBA" id="ARBA00023125"/>
    </source>
</evidence>
<feature type="domain" description="HTH cro/C1-type" evidence="2">
    <location>
        <begin position="8"/>
        <end position="61"/>
    </location>
</feature>
<dbReference type="GO" id="GO:0003700">
    <property type="term" value="F:DNA-binding transcription factor activity"/>
    <property type="evidence" value="ECO:0007669"/>
    <property type="project" value="TreeGrafter"/>
</dbReference>
<dbReference type="InterPro" id="IPR010982">
    <property type="entry name" value="Lambda_DNA-bd_dom_sf"/>
</dbReference>
<keyword evidence="4" id="KW-1185">Reference proteome</keyword>
<name>A0A5J6SST9_9BACI</name>
<dbReference type="KEGG" id="psyo:PB01_17970"/>
<evidence type="ECO:0000313" key="4">
    <source>
        <dbReference type="Proteomes" id="UP000325517"/>
    </source>
</evidence>
<accession>A0A5J6SST9</accession>
<evidence type="ECO:0000259" key="2">
    <source>
        <dbReference type="PROSITE" id="PS50943"/>
    </source>
</evidence>
<dbReference type="OrthoDB" id="290878at2"/>